<keyword evidence="2" id="KW-0472">Membrane</keyword>
<keyword evidence="2" id="KW-0812">Transmembrane</keyword>
<evidence type="ECO:0000313" key="4">
    <source>
        <dbReference type="EMBL" id="RDX87568.1"/>
    </source>
</evidence>
<dbReference type="Pfam" id="PF04431">
    <property type="entry name" value="Pec_lyase_N"/>
    <property type="match status" value="1"/>
</dbReference>
<feature type="domain" description="Pectate lyase N-terminal" evidence="3">
    <location>
        <begin position="31"/>
        <end position="67"/>
    </location>
</feature>
<gene>
    <name evidence="4" type="ORF">CR513_30946</name>
</gene>
<evidence type="ECO:0000256" key="2">
    <source>
        <dbReference type="SAM" id="Phobius"/>
    </source>
</evidence>
<organism evidence="4 5">
    <name type="scientific">Mucuna pruriens</name>
    <name type="common">Velvet bean</name>
    <name type="synonym">Dolichos pruriens</name>
    <dbReference type="NCBI Taxonomy" id="157652"/>
    <lineage>
        <taxon>Eukaryota</taxon>
        <taxon>Viridiplantae</taxon>
        <taxon>Streptophyta</taxon>
        <taxon>Embryophyta</taxon>
        <taxon>Tracheophyta</taxon>
        <taxon>Spermatophyta</taxon>
        <taxon>Magnoliopsida</taxon>
        <taxon>eudicotyledons</taxon>
        <taxon>Gunneridae</taxon>
        <taxon>Pentapetalae</taxon>
        <taxon>rosids</taxon>
        <taxon>fabids</taxon>
        <taxon>Fabales</taxon>
        <taxon>Fabaceae</taxon>
        <taxon>Papilionoideae</taxon>
        <taxon>50 kb inversion clade</taxon>
        <taxon>NPAAA clade</taxon>
        <taxon>indigoferoid/millettioid clade</taxon>
        <taxon>Phaseoleae</taxon>
        <taxon>Mucuna</taxon>
    </lineage>
</organism>
<evidence type="ECO:0000313" key="5">
    <source>
        <dbReference type="Proteomes" id="UP000257109"/>
    </source>
</evidence>
<proteinExistence type="inferred from homology"/>
<feature type="non-terminal residue" evidence="4">
    <location>
        <position position="1"/>
    </location>
</feature>
<dbReference type="GO" id="GO:0030570">
    <property type="term" value="F:pectate lyase activity"/>
    <property type="evidence" value="ECO:0007669"/>
    <property type="project" value="InterPro"/>
</dbReference>
<evidence type="ECO:0000259" key="3">
    <source>
        <dbReference type="Pfam" id="PF04431"/>
    </source>
</evidence>
<keyword evidence="2" id="KW-1133">Transmembrane helix</keyword>
<feature type="transmembrane region" description="Helical" evidence="2">
    <location>
        <begin position="12"/>
        <end position="31"/>
    </location>
</feature>
<sequence>MENVMVGNATKVSFVLLVTLVVIIPCLETGIGEFDNVLKAQIEEAYKIALDAYVPTPEDVTNELNLYHIYKEKGMVRLTVVSNSGDVAYGFNCNGMFKDCTTKDGFTEIFTISPIITKLCTDLSNKLCGSKLGRFLFYGLLSVVSRLSSIVILAWPPHIVRDGGK</sequence>
<dbReference type="Proteomes" id="UP000257109">
    <property type="component" value="Unassembled WGS sequence"/>
</dbReference>
<dbReference type="OrthoDB" id="1421870at2759"/>
<keyword evidence="5" id="KW-1185">Reference proteome</keyword>
<accession>A0A371GAI9</accession>
<comment type="caution">
    <text evidence="4">The sequence shown here is derived from an EMBL/GenBank/DDBJ whole genome shotgun (WGS) entry which is preliminary data.</text>
</comment>
<dbReference type="AlphaFoldDB" id="A0A371GAI9"/>
<reference evidence="4" key="1">
    <citation type="submission" date="2018-05" db="EMBL/GenBank/DDBJ databases">
        <title>Draft genome of Mucuna pruriens seed.</title>
        <authorList>
            <person name="Nnadi N.E."/>
            <person name="Vos R."/>
            <person name="Hasami M.H."/>
            <person name="Devisetty U.K."/>
            <person name="Aguiy J.C."/>
        </authorList>
    </citation>
    <scope>NUCLEOTIDE SEQUENCE [LARGE SCALE GENOMIC DNA]</scope>
    <source>
        <strain evidence="4">JCA_2017</strain>
    </source>
</reference>
<dbReference type="InterPro" id="IPR007524">
    <property type="entry name" value="Pec_lyase_N"/>
</dbReference>
<comment type="similarity">
    <text evidence="1">Belongs to the polysaccharide lyase 1 family.</text>
</comment>
<name>A0A371GAI9_MUCPR</name>
<evidence type="ECO:0000256" key="1">
    <source>
        <dbReference type="ARBA" id="ARBA00010980"/>
    </source>
</evidence>
<protein>
    <recommendedName>
        <fullName evidence="3">Pectate lyase N-terminal domain-containing protein</fullName>
    </recommendedName>
</protein>
<dbReference type="EMBL" id="QJKJ01006194">
    <property type="protein sequence ID" value="RDX87568.1"/>
    <property type="molecule type" value="Genomic_DNA"/>
</dbReference>